<reference evidence="8 9" key="1">
    <citation type="journal article" date="2005" name="Science">
        <title>Genome sequence of Theileria parva, a bovine pathogen that transforms lymphocytes.</title>
        <authorList>
            <person name="Gardner M.J."/>
            <person name="Bishop R."/>
            <person name="Shah T."/>
            <person name="de Villiers E.P."/>
            <person name="Carlton J.M."/>
            <person name="Hall N."/>
            <person name="Ren Q."/>
            <person name="Paulsen I.T."/>
            <person name="Pain A."/>
            <person name="Berriman M."/>
            <person name="Wilson R.J.M."/>
            <person name="Sato S."/>
            <person name="Ralph S.A."/>
            <person name="Mann D.J."/>
            <person name="Xiong Z."/>
            <person name="Shallom S.J."/>
            <person name="Weidman J."/>
            <person name="Jiang L."/>
            <person name="Lynn J."/>
            <person name="Weaver B."/>
            <person name="Shoaibi A."/>
            <person name="Domingo A.R."/>
            <person name="Wasawo D."/>
            <person name="Crabtree J."/>
            <person name="Wortman J.R."/>
            <person name="Haas B."/>
            <person name="Angiuoli S.V."/>
            <person name="Creasy T.H."/>
            <person name="Lu C."/>
            <person name="Suh B."/>
            <person name="Silva J.C."/>
            <person name="Utterback T.R."/>
            <person name="Feldblyum T.V."/>
            <person name="Pertea M."/>
            <person name="Allen J."/>
            <person name="Nierman W.C."/>
            <person name="Taracha E.L.N."/>
            <person name="Salzberg S.L."/>
            <person name="White O.R."/>
            <person name="Fitzhugh H.A."/>
            <person name="Morzaria S."/>
            <person name="Venter J.C."/>
            <person name="Fraser C.M."/>
            <person name="Nene V."/>
        </authorList>
    </citation>
    <scope>NUCLEOTIDE SEQUENCE [LARGE SCALE GENOMIC DNA]</scope>
    <source>
        <strain evidence="8 9">Muguga</strain>
    </source>
</reference>
<keyword evidence="3 6" id="KW-0853">WD repeat</keyword>
<evidence type="ECO:0000259" key="7">
    <source>
        <dbReference type="Pfam" id="PF09384"/>
    </source>
</evidence>
<comment type="caution">
    <text evidence="8">The sequence shown here is derived from an EMBL/GenBank/DDBJ whole genome shotgun (WGS) entry which is preliminary data.</text>
</comment>
<dbReference type="PANTHER" id="PTHR19924:SF26">
    <property type="entry name" value="U3 SMALL NUCLEOLAR RNA-ASSOCIATED PROTEIN 15 HOMOLOG"/>
    <property type="match status" value="1"/>
</dbReference>
<dbReference type="PROSITE" id="PS50294">
    <property type="entry name" value="WD_REPEATS_REGION"/>
    <property type="match status" value="1"/>
</dbReference>
<dbReference type="EMBL" id="AAGK01000001">
    <property type="protein sequence ID" value="EAN34265.1"/>
    <property type="molecule type" value="Genomic_DNA"/>
</dbReference>
<dbReference type="InterPro" id="IPR015943">
    <property type="entry name" value="WD40/YVTN_repeat-like_dom_sf"/>
</dbReference>
<keyword evidence="4" id="KW-0677">Repeat</keyword>
<evidence type="ECO:0000256" key="4">
    <source>
        <dbReference type="ARBA" id="ARBA00022737"/>
    </source>
</evidence>
<evidence type="ECO:0000256" key="1">
    <source>
        <dbReference type="ARBA" id="ARBA00004604"/>
    </source>
</evidence>
<dbReference type="AlphaFoldDB" id="Q4N6Z3"/>
<keyword evidence="9" id="KW-1185">Reference proteome</keyword>
<name>Q4N6Z3_THEPA</name>
<dbReference type="eggNOG" id="KOG0310">
    <property type="taxonomic scope" value="Eukaryota"/>
</dbReference>
<dbReference type="PROSITE" id="PS50082">
    <property type="entry name" value="WD_REPEATS_2"/>
    <property type="match status" value="1"/>
</dbReference>
<dbReference type="PANTHER" id="PTHR19924">
    <property type="entry name" value="UTP15 U3 SMALL NUCLEOLAR RNA-ASSOCIATED PROTEIN 15 FAMILY MEMBER"/>
    <property type="match status" value="1"/>
</dbReference>
<comment type="subcellular location">
    <subcellularLocation>
        <location evidence="1">Nucleus</location>
        <location evidence="1">Nucleolus</location>
    </subcellularLocation>
</comment>
<evidence type="ECO:0000256" key="3">
    <source>
        <dbReference type="ARBA" id="ARBA00022574"/>
    </source>
</evidence>
<protein>
    <recommendedName>
        <fullName evidence="7">U3 small nucleolar RNA-associated protein 15 C-terminal domain-containing protein</fullName>
    </recommendedName>
</protein>
<dbReference type="SMART" id="SM00320">
    <property type="entry name" value="WD40"/>
    <property type="match status" value="6"/>
</dbReference>
<evidence type="ECO:0000256" key="6">
    <source>
        <dbReference type="PROSITE-ProRule" id="PRU00221"/>
    </source>
</evidence>
<gene>
    <name evidence="8" type="ordered locus">TP01_1027</name>
</gene>
<evidence type="ECO:0000256" key="2">
    <source>
        <dbReference type="ARBA" id="ARBA00022552"/>
    </source>
</evidence>
<evidence type="ECO:0000313" key="9">
    <source>
        <dbReference type="Proteomes" id="UP000001949"/>
    </source>
</evidence>
<evidence type="ECO:0000256" key="5">
    <source>
        <dbReference type="ARBA" id="ARBA00023242"/>
    </source>
</evidence>
<dbReference type="GO" id="GO:0045943">
    <property type="term" value="P:positive regulation of transcription by RNA polymerase I"/>
    <property type="evidence" value="ECO:0007669"/>
    <property type="project" value="TreeGrafter"/>
</dbReference>
<dbReference type="Pfam" id="PF00400">
    <property type="entry name" value="WD40"/>
    <property type="match status" value="3"/>
</dbReference>
<dbReference type="InterPro" id="IPR001680">
    <property type="entry name" value="WD40_rpt"/>
</dbReference>
<dbReference type="InParanoid" id="Q4N6Z3"/>
<dbReference type="GO" id="GO:0006364">
    <property type="term" value="P:rRNA processing"/>
    <property type="evidence" value="ECO:0007669"/>
    <property type="project" value="UniProtKB-KW"/>
</dbReference>
<dbReference type="OMA" id="GKWLIEV"/>
<dbReference type="KEGG" id="tpv:TP01_1027"/>
<dbReference type="Gene3D" id="2.130.10.10">
    <property type="entry name" value="YVTN repeat-like/Quinoprotein amine dehydrogenase"/>
    <property type="match status" value="2"/>
</dbReference>
<sequence>MGEYFKVRAVEGLRQSAPEPTEQDQNLKSYFKWLKVVGKAKESSTISNISFSQSDHLCSISFGTKVKFYDYENQTVCYTYNSSKSFVRCASFRPDSKLAAVSDDSGNVDVVALELKSLLRRFMAHEGPCHCHAFSFDKLSLLTGGDDSAVKLWDVAQETCSLTLNGHTDRVRWLTPVSGDCNLWATACYDKIARVYDIRTPEKPVTTLQMDSPVEHVSISSSGFSLITTGGNQVKVWDISSGLKLELTVSPHLRAITRSFLSDDDNLLITSSLDGTVKYSDINNGLKVSHMYRFDGEITSFDFKYNNALAVGLSTSDWLIRYNNKLDSGNDIGSYVMNGLETARVDTVRDSVEVLGYKPMKLGLLDRLVRTFQYKAAMDLALTLTYPLLIYSLIIFKTHIFLLKLYIYPHSILIYICRTSHVYNLIELLILRGTLSTAVRNRDEKTILPLLKFVSNQINKDINNTNLLLEFLITILDNNRWLKECTDEAVLAEMKRIPNKINLELYQHTILLRLKGLIDLII</sequence>
<evidence type="ECO:0000313" key="8">
    <source>
        <dbReference type="EMBL" id="EAN34265.1"/>
    </source>
</evidence>
<dbReference type="Pfam" id="PF09384">
    <property type="entry name" value="UTP15_C"/>
    <property type="match status" value="1"/>
</dbReference>
<keyword evidence="5" id="KW-0539">Nucleus</keyword>
<dbReference type="STRING" id="5875.Q4N6Z3"/>
<dbReference type="InterPro" id="IPR019775">
    <property type="entry name" value="WD40_repeat_CS"/>
</dbReference>
<feature type="repeat" description="WD" evidence="6">
    <location>
        <begin position="122"/>
        <end position="163"/>
    </location>
</feature>
<dbReference type="Proteomes" id="UP000001949">
    <property type="component" value="Unassembled WGS sequence"/>
</dbReference>
<dbReference type="GO" id="GO:0005730">
    <property type="term" value="C:nucleolus"/>
    <property type="evidence" value="ECO:0007669"/>
    <property type="project" value="UniProtKB-SubCell"/>
</dbReference>
<dbReference type="InterPro" id="IPR036322">
    <property type="entry name" value="WD40_repeat_dom_sf"/>
</dbReference>
<dbReference type="SUPFAM" id="SSF50978">
    <property type="entry name" value="WD40 repeat-like"/>
    <property type="match status" value="1"/>
</dbReference>
<accession>Q4N6Z3</accession>
<organism evidence="8 9">
    <name type="scientific">Theileria parva</name>
    <name type="common">East coast fever infection agent</name>
    <dbReference type="NCBI Taxonomy" id="5875"/>
    <lineage>
        <taxon>Eukaryota</taxon>
        <taxon>Sar</taxon>
        <taxon>Alveolata</taxon>
        <taxon>Apicomplexa</taxon>
        <taxon>Aconoidasida</taxon>
        <taxon>Piroplasmida</taxon>
        <taxon>Theileriidae</taxon>
        <taxon>Theileria</taxon>
    </lineage>
</organism>
<keyword evidence="2" id="KW-0698">rRNA processing</keyword>
<dbReference type="VEuPathDB" id="PiroplasmaDB:TpMuguga_01g01027"/>
<dbReference type="InterPro" id="IPR018983">
    <property type="entry name" value="U3_snoRNA-assocProt_15_C"/>
</dbReference>
<dbReference type="PROSITE" id="PS00678">
    <property type="entry name" value="WD_REPEATS_1"/>
    <property type="match status" value="1"/>
</dbReference>
<proteinExistence type="predicted"/>
<feature type="domain" description="U3 small nucleolar RNA-associated protein 15 C-terminal" evidence="7">
    <location>
        <begin position="420"/>
        <end position="521"/>
    </location>
</feature>